<sequence length="265" mass="31574">MFNLIFLFIFFINWGFLIYQFDHCHYFYYVFVFSLFPILSFLISLIFIFLLCLLCMIIMKNLRVNHIFKYIVTRHISIFLLRLLRVKIVFKNYDLIPSKENLIIYANHKSWFDAFIILSVIPRCLAFTPKDTLYKYSLINYCFNSFDCIQIFRKNNRETFKNLIKGIENIKKGLAIVIFPEGGIKDIKNEKAVEFLPGAFKIAFKSEAIILPLSIKGSINIKNFFFLKRKIVEVHCHKTINFQDYKLQNTKQISEKTREIINSIF</sequence>
<dbReference type="HOGENOM" id="CLU_027938_6_1_14"/>
<organism evidence="9">
    <name type="scientific">Phytoplasma mali (strain AT)</name>
    <dbReference type="NCBI Taxonomy" id="482235"/>
    <lineage>
        <taxon>Bacteria</taxon>
        <taxon>Bacillati</taxon>
        <taxon>Mycoplasmatota</taxon>
        <taxon>Mollicutes</taxon>
        <taxon>Acholeplasmatales</taxon>
        <taxon>Acholeplasmataceae</taxon>
        <taxon>Candidatus Phytoplasma</taxon>
        <taxon>16SrX (Apple proliferation group)</taxon>
    </lineage>
</organism>
<evidence type="ECO:0000256" key="5">
    <source>
        <dbReference type="ARBA" id="ARBA00023315"/>
    </source>
</evidence>
<dbReference type="eggNOG" id="COG0204">
    <property type="taxonomic scope" value="Bacteria"/>
</dbReference>
<keyword evidence="6" id="KW-1133">Transmembrane helix</keyword>
<dbReference type="CDD" id="cd07989">
    <property type="entry name" value="LPLAT_AGPAT-like"/>
    <property type="match status" value="1"/>
</dbReference>
<dbReference type="EC" id="2.3.1.51" evidence="8"/>
<keyword evidence="3 8" id="KW-0808">Transferase</keyword>
<keyword evidence="5 8" id="KW-0012">Acyltransferase</keyword>
<evidence type="ECO:0000259" key="7">
    <source>
        <dbReference type="SMART" id="SM00563"/>
    </source>
</evidence>
<evidence type="ECO:0000313" key="9">
    <source>
        <dbReference type="Proteomes" id="UP000002020"/>
    </source>
</evidence>
<dbReference type="SUPFAM" id="SSF69593">
    <property type="entry name" value="Glycerol-3-phosphate (1)-acyltransferase"/>
    <property type="match status" value="1"/>
</dbReference>
<evidence type="ECO:0000256" key="3">
    <source>
        <dbReference type="ARBA" id="ARBA00022679"/>
    </source>
</evidence>
<keyword evidence="9" id="KW-1185">Reference proteome</keyword>
<proteinExistence type="predicted"/>
<reference evidence="8 9" key="1">
    <citation type="journal article" date="2008" name="BMC Genomics">
        <title>The linear chromosome of the plant-pathogenic mycoplasma 'Candidatus Phytoplasma mali'.</title>
        <authorList>
            <person name="Kube M."/>
            <person name="Schneider B."/>
            <person name="Kuhl H."/>
            <person name="Dandekar T."/>
            <person name="Heitmann K."/>
            <person name="Migdoll A.M."/>
            <person name="Reinhardt R."/>
            <person name="Seemueller E."/>
        </authorList>
    </citation>
    <scope>NUCLEOTIDE SEQUENCE [LARGE SCALE GENOMIC DNA]</scope>
    <source>
        <strain evidence="8 9">AT</strain>
    </source>
</reference>
<gene>
    <name evidence="8" type="primary">plsC</name>
    <name evidence="8" type="ordered locus">ATP_00322</name>
</gene>
<dbReference type="EMBL" id="CU469464">
    <property type="protein sequence ID" value="CAP18509.1"/>
    <property type="molecule type" value="Genomic_DNA"/>
</dbReference>
<name>B3QZX2_PHYMT</name>
<dbReference type="PANTHER" id="PTHR10434">
    <property type="entry name" value="1-ACYL-SN-GLYCEROL-3-PHOSPHATE ACYLTRANSFERASE"/>
    <property type="match status" value="1"/>
</dbReference>
<dbReference type="GO" id="GO:0006654">
    <property type="term" value="P:phosphatidic acid biosynthetic process"/>
    <property type="evidence" value="ECO:0007669"/>
    <property type="project" value="TreeGrafter"/>
</dbReference>
<feature type="transmembrane region" description="Helical" evidence="6">
    <location>
        <begin position="5"/>
        <end position="21"/>
    </location>
</feature>
<dbReference type="PANTHER" id="PTHR10434:SF64">
    <property type="entry name" value="1-ACYL-SN-GLYCEROL-3-PHOSPHATE ACYLTRANSFERASE-RELATED"/>
    <property type="match status" value="1"/>
</dbReference>
<dbReference type="SMART" id="SM00563">
    <property type="entry name" value="PlsC"/>
    <property type="match status" value="1"/>
</dbReference>
<evidence type="ECO:0000256" key="4">
    <source>
        <dbReference type="ARBA" id="ARBA00023098"/>
    </source>
</evidence>
<feature type="transmembrane region" description="Helical" evidence="6">
    <location>
        <begin position="27"/>
        <end position="59"/>
    </location>
</feature>
<dbReference type="STRING" id="37692.ATP_00322"/>
<dbReference type="KEGG" id="pml:ATP_00322"/>
<keyword evidence="4" id="KW-0443">Lipid metabolism</keyword>
<protein>
    <submittedName>
        <fullName evidence="8">1-acyl-sn-glycerol-3-phosphate acyltransferase</fullName>
        <ecNumber evidence="8">2.3.1.51</ecNumber>
    </submittedName>
</protein>
<evidence type="ECO:0000313" key="8">
    <source>
        <dbReference type="EMBL" id="CAP18509.1"/>
    </source>
</evidence>
<evidence type="ECO:0000256" key="1">
    <source>
        <dbReference type="ARBA" id="ARBA00005189"/>
    </source>
</evidence>
<comment type="pathway">
    <text evidence="1">Lipid metabolism.</text>
</comment>
<dbReference type="InterPro" id="IPR002123">
    <property type="entry name" value="Plipid/glycerol_acylTrfase"/>
</dbReference>
<dbReference type="GO" id="GO:0003841">
    <property type="term" value="F:1-acylglycerol-3-phosphate O-acyltransferase activity"/>
    <property type="evidence" value="ECO:0007669"/>
    <property type="project" value="UniProtKB-EC"/>
</dbReference>
<keyword evidence="6" id="KW-0472">Membrane</keyword>
<evidence type="ECO:0000256" key="6">
    <source>
        <dbReference type="SAM" id="Phobius"/>
    </source>
</evidence>
<dbReference type="AlphaFoldDB" id="B3QZX2"/>
<feature type="domain" description="Phospholipid/glycerol acyltransferase" evidence="7">
    <location>
        <begin position="102"/>
        <end position="218"/>
    </location>
</feature>
<dbReference type="Proteomes" id="UP000002020">
    <property type="component" value="Chromosome"/>
</dbReference>
<evidence type="ECO:0000256" key="2">
    <source>
        <dbReference type="ARBA" id="ARBA00022516"/>
    </source>
</evidence>
<accession>B3QZX2</accession>
<keyword evidence="6" id="KW-0812">Transmembrane</keyword>
<dbReference type="Pfam" id="PF01553">
    <property type="entry name" value="Acyltransferase"/>
    <property type="match status" value="1"/>
</dbReference>
<keyword evidence="2" id="KW-0444">Lipid biosynthesis</keyword>